<keyword evidence="3" id="KW-1185">Reference proteome</keyword>
<organism evidence="2 3">
    <name type="scientific">Armillaria tabescens</name>
    <name type="common">Ringless honey mushroom</name>
    <name type="synonym">Agaricus tabescens</name>
    <dbReference type="NCBI Taxonomy" id="1929756"/>
    <lineage>
        <taxon>Eukaryota</taxon>
        <taxon>Fungi</taxon>
        <taxon>Dikarya</taxon>
        <taxon>Basidiomycota</taxon>
        <taxon>Agaricomycotina</taxon>
        <taxon>Agaricomycetes</taxon>
        <taxon>Agaricomycetidae</taxon>
        <taxon>Agaricales</taxon>
        <taxon>Marasmiineae</taxon>
        <taxon>Physalacriaceae</taxon>
        <taxon>Desarmillaria</taxon>
    </lineage>
</organism>
<reference evidence="2" key="1">
    <citation type="submission" date="2023-06" db="EMBL/GenBank/DDBJ databases">
        <authorList>
            <consortium name="Lawrence Berkeley National Laboratory"/>
            <person name="Ahrendt S."/>
            <person name="Sahu N."/>
            <person name="Indic B."/>
            <person name="Wong-Bajracharya J."/>
            <person name="Merenyi Z."/>
            <person name="Ke H.-M."/>
            <person name="Monk M."/>
            <person name="Kocsube S."/>
            <person name="Drula E."/>
            <person name="Lipzen A."/>
            <person name="Balint B."/>
            <person name="Henrissat B."/>
            <person name="Andreopoulos B."/>
            <person name="Martin F.M."/>
            <person name="Harder C.B."/>
            <person name="Rigling D."/>
            <person name="Ford K.L."/>
            <person name="Foster G.D."/>
            <person name="Pangilinan J."/>
            <person name="Papanicolaou A."/>
            <person name="Barry K."/>
            <person name="LaButti K."/>
            <person name="Viragh M."/>
            <person name="Koriabine M."/>
            <person name="Yan M."/>
            <person name="Riley R."/>
            <person name="Champramary S."/>
            <person name="Plett K.L."/>
            <person name="Tsai I.J."/>
            <person name="Slot J."/>
            <person name="Sipos G."/>
            <person name="Plett J."/>
            <person name="Nagy L.G."/>
            <person name="Grigoriev I.V."/>
        </authorList>
    </citation>
    <scope>NUCLEOTIDE SEQUENCE</scope>
    <source>
        <strain evidence="2">CCBAS 213</strain>
    </source>
</reference>
<evidence type="ECO:0000313" key="2">
    <source>
        <dbReference type="EMBL" id="KAK0437718.1"/>
    </source>
</evidence>
<feature type="region of interest" description="Disordered" evidence="1">
    <location>
        <begin position="169"/>
        <end position="319"/>
    </location>
</feature>
<dbReference type="RefSeq" id="XP_060322662.1">
    <property type="nucleotide sequence ID" value="XM_060478590.1"/>
</dbReference>
<evidence type="ECO:0000313" key="3">
    <source>
        <dbReference type="Proteomes" id="UP001175211"/>
    </source>
</evidence>
<feature type="compositionally biased region" description="Low complexity" evidence="1">
    <location>
        <begin position="183"/>
        <end position="207"/>
    </location>
</feature>
<feature type="compositionally biased region" description="Acidic residues" evidence="1">
    <location>
        <begin position="171"/>
        <end position="182"/>
    </location>
</feature>
<protein>
    <submittedName>
        <fullName evidence="2">Uncharacterized protein</fullName>
    </submittedName>
</protein>
<comment type="caution">
    <text evidence="2">The sequence shown here is derived from an EMBL/GenBank/DDBJ whole genome shotgun (WGS) entry which is preliminary data.</text>
</comment>
<dbReference type="GeneID" id="85362138"/>
<feature type="compositionally biased region" description="Polar residues" evidence="1">
    <location>
        <begin position="304"/>
        <end position="319"/>
    </location>
</feature>
<feature type="compositionally biased region" description="Polar residues" evidence="1">
    <location>
        <begin position="266"/>
        <end position="282"/>
    </location>
</feature>
<feature type="compositionally biased region" description="Polar residues" evidence="1">
    <location>
        <begin position="241"/>
        <end position="259"/>
    </location>
</feature>
<proteinExistence type="predicted"/>
<accession>A0AA39MKY5</accession>
<sequence length="319" mass="34259">MSAPGLEEINFRSTAVSNIINYGTLCTYDPHRHTIIAAPYPATKNKKGVLLPVPVRKLNGHMKLHTNIQLGSCICGPRQGRPEEYVLLQVIRCGAGSLPRNVGKYALVCPNGKHDGCGWWVPLFKIFSNGPPNFLMHSVGVSCWPLALDPLDHYVLTDGSAMSLVPGLDQDWSDAGDDDDDALSALSSLPPSQNPSPNSTSQRQSPPDSKRHTSLQTHPLASTQTQTQTHASPSIPPIATHTPSPLARQSQNSRGQGSPTFHGPTISASALYSSPAQPNVRNSPLYLDEATSSQAKDELLPSTPAYSQNPDSNYSVLVC</sequence>
<dbReference type="EMBL" id="JAUEPS010000106">
    <property type="protein sequence ID" value="KAK0437718.1"/>
    <property type="molecule type" value="Genomic_DNA"/>
</dbReference>
<name>A0AA39MKY5_ARMTA</name>
<evidence type="ECO:0000256" key="1">
    <source>
        <dbReference type="SAM" id="MobiDB-lite"/>
    </source>
</evidence>
<dbReference type="Proteomes" id="UP001175211">
    <property type="component" value="Unassembled WGS sequence"/>
</dbReference>
<dbReference type="AlphaFoldDB" id="A0AA39MKY5"/>
<gene>
    <name evidence="2" type="ORF">EV420DRAFT_1651823</name>
</gene>